<dbReference type="EMBL" id="JAQNDK010000002">
    <property type="protein sequence ID" value="MDC0679217.1"/>
    <property type="molecule type" value="Genomic_DNA"/>
</dbReference>
<evidence type="ECO:0000313" key="3">
    <source>
        <dbReference type="Proteomes" id="UP001217485"/>
    </source>
</evidence>
<sequence>MVNVGAGAGAYEPTDREVLAVEPSAAMIAQRPLGAAPALQATAERLPLPDQSFDAALAVNTLHHWTDLRAGLRELRRVARKRIVIFMRDPSSGEPCWLTEDYLPSLDPSRRNSAIVGVIREELPSVKSLPFQLPRDCADGLFAAYWGRPEMYLDAEVRRNISNFALAEEGDVAKGLAWLRADLASGEWDRKYGALRRLESLDLGHRVLLAELA</sequence>
<dbReference type="Proteomes" id="UP001217485">
    <property type="component" value="Unassembled WGS sequence"/>
</dbReference>
<dbReference type="RefSeq" id="WP_272096174.1">
    <property type="nucleotide sequence ID" value="NZ_JAQNDK010000002.1"/>
</dbReference>
<reference evidence="2 3" key="1">
    <citation type="submission" date="2023-01" db="EMBL/GenBank/DDBJ databases">
        <title>Minimal conservation of predation-associated metabolite biosynthetic gene clusters underscores biosynthetic potential of Myxococcota including descriptions for ten novel species: Archangium lansinium sp. nov., Myxococcus landrumus sp. nov., Nannocystis bai.</title>
        <authorList>
            <person name="Ahearne A."/>
            <person name="Stevens C."/>
            <person name="Dowd S."/>
        </authorList>
    </citation>
    <scope>NUCLEOTIDE SEQUENCE [LARGE SCALE GENOMIC DNA]</scope>
    <source>
        <strain evidence="2 3">WIWO2</strain>
    </source>
</reference>
<evidence type="ECO:0000313" key="2">
    <source>
        <dbReference type="EMBL" id="MDC0679217.1"/>
    </source>
</evidence>
<protein>
    <submittedName>
        <fullName evidence="2">Class I SAM-dependent methyltransferase</fullName>
    </submittedName>
</protein>
<evidence type="ECO:0000259" key="1">
    <source>
        <dbReference type="Pfam" id="PF08241"/>
    </source>
</evidence>
<dbReference type="Pfam" id="PF08241">
    <property type="entry name" value="Methyltransf_11"/>
    <property type="match status" value="1"/>
</dbReference>
<dbReference type="SUPFAM" id="SSF53335">
    <property type="entry name" value="S-adenosyl-L-methionine-dependent methyltransferases"/>
    <property type="match status" value="1"/>
</dbReference>
<dbReference type="GO" id="GO:0008168">
    <property type="term" value="F:methyltransferase activity"/>
    <property type="evidence" value="ECO:0007669"/>
    <property type="project" value="UniProtKB-KW"/>
</dbReference>
<dbReference type="InterPro" id="IPR029063">
    <property type="entry name" value="SAM-dependent_MTases_sf"/>
</dbReference>
<dbReference type="GO" id="GO:0032259">
    <property type="term" value="P:methylation"/>
    <property type="evidence" value="ECO:0007669"/>
    <property type="project" value="UniProtKB-KW"/>
</dbReference>
<keyword evidence="2" id="KW-0808">Transferase</keyword>
<dbReference type="CDD" id="cd02440">
    <property type="entry name" value="AdoMet_MTases"/>
    <property type="match status" value="1"/>
</dbReference>
<dbReference type="InterPro" id="IPR013216">
    <property type="entry name" value="Methyltransf_11"/>
</dbReference>
<proteinExistence type="predicted"/>
<keyword evidence="2" id="KW-0489">Methyltransferase</keyword>
<comment type="caution">
    <text evidence="2">The sequence shown here is derived from an EMBL/GenBank/DDBJ whole genome shotgun (WGS) entry which is preliminary data.</text>
</comment>
<organism evidence="2 3">
    <name type="scientific">Sorangium atrum</name>
    <dbReference type="NCBI Taxonomy" id="2995308"/>
    <lineage>
        <taxon>Bacteria</taxon>
        <taxon>Pseudomonadati</taxon>
        <taxon>Myxococcota</taxon>
        <taxon>Polyangia</taxon>
        <taxon>Polyangiales</taxon>
        <taxon>Polyangiaceae</taxon>
        <taxon>Sorangium</taxon>
    </lineage>
</organism>
<name>A0ABT5BYI2_9BACT</name>
<gene>
    <name evidence="2" type="ORF">POL72_15845</name>
</gene>
<feature type="domain" description="Methyltransferase type 11" evidence="1">
    <location>
        <begin position="4"/>
        <end position="81"/>
    </location>
</feature>
<dbReference type="Gene3D" id="3.40.50.150">
    <property type="entry name" value="Vaccinia Virus protein VP39"/>
    <property type="match status" value="1"/>
</dbReference>
<keyword evidence="3" id="KW-1185">Reference proteome</keyword>
<accession>A0ABT5BYI2</accession>